<dbReference type="NCBIfam" id="TIGR01716">
    <property type="entry name" value="RGG_Cterm"/>
    <property type="match status" value="1"/>
</dbReference>
<dbReference type="InterPro" id="IPR053163">
    <property type="entry name" value="HTH-type_regulator_Rgg"/>
</dbReference>
<comment type="caution">
    <text evidence="2">The sequence shown here is derived from an EMBL/GenBank/DDBJ whole genome shotgun (WGS) entry which is preliminary data.</text>
</comment>
<sequence>MEIGQALKSIRKNLHLSQTEMAGNVLTKSYYSKIERGIHEINASDLIKILMLHQIDINDFFASLGVKDDKMSKDQWMSAIRQAYYKQDIARIKQLEKEVGNVKADDHTLQVLQAIATIVRLQVDKKKDLTIEQKDDIKALIFETNDWNEDSLELFSMSFSFWKDSEREELIRSILKKYAHIQKFSQRLQNLVSAILVNYLSFSIRNREINKRETIRKIFTMLDSLPQLPDNCFAKIMSSYYQAYFLKDDRKIQDIIDFLRNNKMNEIAEVIKVSI</sequence>
<dbReference type="CDD" id="cd00093">
    <property type="entry name" value="HTH_XRE"/>
    <property type="match status" value="1"/>
</dbReference>
<proteinExistence type="predicted"/>
<dbReference type="Proteomes" id="UP000288291">
    <property type="component" value="Unassembled WGS sequence"/>
</dbReference>
<reference evidence="2 3" key="1">
    <citation type="submission" date="2018-12" db="EMBL/GenBank/DDBJ databases">
        <authorList>
            <person name="Meng J."/>
        </authorList>
    </citation>
    <scope>NUCLEOTIDE SEQUENCE [LARGE SCALE GENOMIC DNA]</scope>
    <source>
        <strain evidence="2 3">HT111-2</strain>
    </source>
</reference>
<dbReference type="GO" id="GO:0003677">
    <property type="term" value="F:DNA binding"/>
    <property type="evidence" value="ECO:0007669"/>
    <property type="project" value="InterPro"/>
</dbReference>
<organism evidence="2 3">
    <name type="scientific">Lactobacillus xujianguonis</name>
    <dbReference type="NCBI Taxonomy" id="2495899"/>
    <lineage>
        <taxon>Bacteria</taxon>
        <taxon>Bacillati</taxon>
        <taxon>Bacillota</taxon>
        <taxon>Bacilli</taxon>
        <taxon>Lactobacillales</taxon>
        <taxon>Lactobacillaceae</taxon>
        <taxon>Lactobacillus</taxon>
    </lineage>
</organism>
<dbReference type="InterPro" id="IPR010057">
    <property type="entry name" value="Transcription_activator_Rgg_C"/>
</dbReference>
<keyword evidence="3" id="KW-1185">Reference proteome</keyword>
<dbReference type="Gene3D" id="1.10.260.40">
    <property type="entry name" value="lambda repressor-like DNA-binding domains"/>
    <property type="match status" value="1"/>
</dbReference>
<dbReference type="PANTHER" id="PTHR37038:SF12">
    <property type="entry name" value="TRANSCRIPTIONAL REGULATOR"/>
    <property type="match status" value="1"/>
</dbReference>
<dbReference type="Pfam" id="PF21259">
    <property type="entry name" value="Rgg_C"/>
    <property type="match status" value="1"/>
</dbReference>
<dbReference type="Pfam" id="PF01381">
    <property type="entry name" value="HTH_3"/>
    <property type="match status" value="1"/>
</dbReference>
<gene>
    <name evidence="2" type="ORF">EJK17_02240</name>
</gene>
<evidence type="ECO:0000313" key="3">
    <source>
        <dbReference type="Proteomes" id="UP000288291"/>
    </source>
</evidence>
<feature type="domain" description="HTH cro/C1-type" evidence="1">
    <location>
        <begin position="7"/>
        <end position="60"/>
    </location>
</feature>
<dbReference type="PROSITE" id="PS50943">
    <property type="entry name" value="HTH_CROC1"/>
    <property type="match status" value="1"/>
</dbReference>
<dbReference type="PANTHER" id="PTHR37038">
    <property type="entry name" value="TRANSCRIPTIONAL REGULATOR-RELATED"/>
    <property type="match status" value="1"/>
</dbReference>
<dbReference type="SMART" id="SM00530">
    <property type="entry name" value="HTH_XRE"/>
    <property type="match status" value="1"/>
</dbReference>
<dbReference type="EMBL" id="RXIA01000004">
    <property type="protein sequence ID" value="RVU71541.1"/>
    <property type="molecule type" value="Genomic_DNA"/>
</dbReference>
<protein>
    <submittedName>
        <fullName evidence="2">Helix-turn-helix domain-containing protein</fullName>
    </submittedName>
</protein>
<dbReference type="InterPro" id="IPR001387">
    <property type="entry name" value="Cro/C1-type_HTH"/>
</dbReference>
<evidence type="ECO:0000259" key="1">
    <source>
        <dbReference type="PROSITE" id="PS50943"/>
    </source>
</evidence>
<dbReference type="InterPro" id="IPR010982">
    <property type="entry name" value="Lambda_DNA-bd_dom_sf"/>
</dbReference>
<dbReference type="RefSeq" id="WP_103660534.1">
    <property type="nucleotide sequence ID" value="NZ_ML136873.1"/>
</dbReference>
<name>A0A437SX93_9LACO</name>
<dbReference type="AlphaFoldDB" id="A0A437SX93"/>
<evidence type="ECO:0000313" key="2">
    <source>
        <dbReference type="EMBL" id="RVU71541.1"/>
    </source>
</evidence>
<dbReference type="SUPFAM" id="SSF47413">
    <property type="entry name" value="lambda repressor-like DNA-binding domains"/>
    <property type="match status" value="1"/>
</dbReference>
<accession>A0A437SX93</accession>